<dbReference type="NCBIfam" id="TIGR02532">
    <property type="entry name" value="IV_pilin_GFxxxE"/>
    <property type="match status" value="1"/>
</dbReference>
<evidence type="ECO:0000313" key="2">
    <source>
        <dbReference type="EMBL" id="HIQ90296.1"/>
    </source>
</evidence>
<reference evidence="2" key="1">
    <citation type="submission" date="2020-10" db="EMBL/GenBank/DDBJ databases">
        <authorList>
            <person name="Gilroy R."/>
        </authorList>
    </citation>
    <scope>NUCLEOTIDE SEQUENCE</scope>
    <source>
        <strain evidence="2">CHK147-3167</strain>
    </source>
</reference>
<dbReference type="SUPFAM" id="SSF54523">
    <property type="entry name" value="Pili subunits"/>
    <property type="match status" value="1"/>
</dbReference>
<keyword evidence="1" id="KW-0812">Transmembrane</keyword>
<evidence type="ECO:0000256" key="1">
    <source>
        <dbReference type="SAM" id="Phobius"/>
    </source>
</evidence>
<evidence type="ECO:0000313" key="3">
    <source>
        <dbReference type="Proteomes" id="UP000886786"/>
    </source>
</evidence>
<keyword evidence="1" id="KW-0472">Membrane</keyword>
<organism evidence="2 3">
    <name type="scientific">Candidatus Coprosoma intestinipullorum</name>
    <dbReference type="NCBI Taxonomy" id="2840752"/>
    <lineage>
        <taxon>Bacteria</taxon>
        <taxon>Bacillati</taxon>
        <taxon>Bacillota</taxon>
        <taxon>Bacillota incertae sedis</taxon>
        <taxon>Candidatus Coprosoma</taxon>
    </lineage>
</organism>
<feature type="transmembrane region" description="Helical" evidence="1">
    <location>
        <begin position="7"/>
        <end position="28"/>
    </location>
</feature>
<comment type="caution">
    <text evidence="2">The sequence shown here is derived from an EMBL/GenBank/DDBJ whole genome shotgun (WGS) entry which is preliminary data.</text>
</comment>
<dbReference type="InterPro" id="IPR012902">
    <property type="entry name" value="N_methyl_site"/>
</dbReference>
<dbReference type="Gene3D" id="3.30.700.10">
    <property type="entry name" value="Glycoprotein, Type 4 Pilin"/>
    <property type="match status" value="1"/>
</dbReference>
<dbReference type="Pfam" id="PF07963">
    <property type="entry name" value="N_methyl"/>
    <property type="match status" value="1"/>
</dbReference>
<sequence length="131" mass="14591">MKKGFTLIELICVIVLLGLIAMIAIPTINTAINNSKERAYNEQVTLIEDTARKYMSKNSTKLPNQTNGAKTCISINDMQTAGLLSSEDIQNPNYEEGSTEAEKKDKTFTGSVVVTWNGKKYLYEYKQNPSC</sequence>
<protein>
    <submittedName>
        <fullName evidence="2">Type II secretion system protein</fullName>
    </submittedName>
</protein>
<dbReference type="InterPro" id="IPR045584">
    <property type="entry name" value="Pilin-like"/>
</dbReference>
<gene>
    <name evidence="2" type="ORF">IAB27_01515</name>
</gene>
<proteinExistence type="predicted"/>
<dbReference type="AlphaFoldDB" id="A0A9D0ZPU8"/>
<keyword evidence="1" id="KW-1133">Transmembrane helix</keyword>
<dbReference type="Proteomes" id="UP000886786">
    <property type="component" value="Unassembled WGS sequence"/>
</dbReference>
<name>A0A9D0ZPU8_9FIRM</name>
<dbReference type="EMBL" id="DVFV01000029">
    <property type="protein sequence ID" value="HIQ90296.1"/>
    <property type="molecule type" value="Genomic_DNA"/>
</dbReference>
<reference evidence="2" key="2">
    <citation type="journal article" date="2021" name="PeerJ">
        <title>Extensive microbial diversity within the chicken gut microbiome revealed by metagenomics and culture.</title>
        <authorList>
            <person name="Gilroy R."/>
            <person name="Ravi A."/>
            <person name="Getino M."/>
            <person name="Pursley I."/>
            <person name="Horton D.L."/>
            <person name="Alikhan N.F."/>
            <person name="Baker D."/>
            <person name="Gharbi K."/>
            <person name="Hall N."/>
            <person name="Watson M."/>
            <person name="Adriaenssens E.M."/>
            <person name="Foster-Nyarko E."/>
            <person name="Jarju S."/>
            <person name="Secka A."/>
            <person name="Antonio M."/>
            <person name="Oren A."/>
            <person name="Chaudhuri R.R."/>
            <person name="La Ragione R."/>
            <person name="Hildebrand F."/>
            <person name="Pallen M.J."/>
        </authorList>
    </citation>
    <scope>NUCLEOTIDE SEQUENCE</scope>
    <source>
        <strain evidence="2">CHK147-3167</strain>
    </source>
</reference>
<accession>A0A9D0ZPU8</accession>